<dbReference type="PRINTS" id="PR00190">
    <property type="entry name" value="ACTIN"/>
</dbReference>
<dbReference type="CDD" id="cd10208">
    <property type="entry name" value="ASKHA_NBD_ScArp9-like"/>
    <property type="match status" value="1"/>
</dbReference>
<evidence type="ECO:0000313" key="3">
    <source>
        <dbReference type="Proteomes" id="UP001211065"/>
    </source>
</evidence>
<reference evidence="2" key="1">
    <citation type="submission" date="2020-05" db="EMBL/GenBank/DDBJ databases">
        <title>Phylogenomic resolution of chytrid fungi.</title>
        <authorList>
            <person name="Stajich J.E."/>
            <person name="Amses K."/>
            <person name="Simmons R."/>
            <person name="Seto K."/>
            <person name="Myers J."/>
            <person name="Bonds A."/>
            <person name="Quandt C.A."/>
            <person name="Barry K."/>
            <person name="Liu P."/>
            <person name="Grigoriev I."/>
            <person name="Longcore J.E."/>
            <person name="James T.Y."/>
        </authorList>
    </citation>
    <scope>NUCLEOTIDE SEQUENCE</scope>
    <source>
        <strain evidence="2">JEL0476</strain>
    </source>
</reference>
<dbReference type="AlphaFoldDB" id="A0AAD5TYE1"/>
<dbReference type="InterPro" id="IPR043129">
    <property type="entry name" value="ATPase_NBD"/>
</dbReference>
<dbReference type="Gene3D" id="3.90.640.10">
    <property type="entry name" value="Actin, Chain A, domain 4"/>
    <property type="match status" value="1"/>
</dbReference>
<evidence type="ECO:0008006" key="4">
    <source>
        <dbReference type="Google" id="ProtNLM"/>
    </source>
</evidence>
<accession>A0AAD5TYE1</accession>
<keyword evidence="3" id="KW-1185">Reference proteome</keyword>
<dbReference type="Gene3D" id="3.30.420.40">
    <property type="match status" value="2"/>
</dbReference>
<proteinExistence type="inferred from homology"/>
<organism evidence="2 3">
    <name type="scientific">Clydaea vesicula</name>
    <dbReference type="NCBI Taxonomy" id="447962"/>
    <lineage>
        <taxon>Eukaryota</taxon>
        <taxon>Fungi</taxon>
        <taxon>Fungi incertae sedis</taxon>
        <taxon>Chytridiomycota</taxon>
        <taxon>Chytridiomycota incertae sedis</taxon>
        <taxon>Chytridiomycetes</taxon>
        <taxon>Lobulomycetales</taxon>
        <taxon>Lobulomycetaceae</taxon>
        <taxon>Clydaea</taxon>
    </lineage>
</organism>
<comment type="similarity">
    <text evidence="1">Belongs to the actin family.</text>
</comment>
<comment type="caution">
    <text evidence="2">The sequence shown here is derived from an EMBL/GenBank/DDBJ whole genome shotgun (WGS) entry which is preliminary data.</text>
</comment>
<sequence>MNYVVIYPSIMPKDPCLILSVGSFNTKVGIADHLEAPTTVFNTCLAKENQTQTFIFGQDLKNIPESEKNWPINQGIVQDWDSLCEIWKHILVHKFNVIRMRNDKPILVMIPSYWSKTDIERLTQIMFEYLNVPGLYIAEQPLMAVYGIGAVTGVVIDIGHETTDITAVLDTTINYYSRQTILIGGRHVEEYLLELLKKDEKFLKEYGKQPDINLARAIKESSICEVFPSLEIVKSRLGQNEIRKEFEYDNIKFSVGSARYECVEPLFDSSLIGKDYLTLAEALTMTITSYTEPEKRLSLWESLILTGGVSQLNGLQNRIEEEVKPFIAASETSHETQPKEIRFQKIPEYFTVYKDIPSEVTFLGGSIVSK</sequence>
<feature type="non-terminal residue" evidence="2">
    <location>
        <position position="370"/>
    </location>
</feature>
<protein>
    <recommendedName>
        <fullName evidence="4">Actin</fullName>
    </recommendedName>
</protein>
<dbReference type="SUPFAM" id="SSF53067">
    <property type="entry name" value="Actin-like ATPase domain"/>
    <property type="match status" value="2"/>
</dbReference>
<evidence type="ECO:0000313" key="2">
    <source>
        <dbReference type="EMBL" id="KAJ3216768.1"/>
    </source>
</evidence>
<dbReference type="InterPro" id="IPR004000">
    <property type="entry name" value="Actin"/>
</dbReference>
<dbReference type="EMBL" id="JADGJW010000461">
    <property type="protein sequence ID" value="KAJ3216768.1"/>
    <property type="molecule type" value="Genomic_DNA"/>
</dbReference>
<dbReference type="Proteomes" id="UP001211065">
    <property type="component" value="Unassembled WGS sequence"/>
</dbReference>
<dbReference type="SMART" id="SM00268">
    <property type="entry name" value="ACTIN"/>
    <property type="match status" value="1"/>
</dbReference>
<evidence type="ECO:0000256" key="1">
    <source>
        <dbReference type="RuleBase" id="RU000487"/>
    </source>
</evidence>
<dbReference type="Pfam" id="PF00022">
    <property type="entry name" value="Actin"/>
    <property type="match status" value="1"/>
</dbReference>
<dbReference type="PANTHER" id="PTHR11937">
    <property type="entry name" value="ACTIN"/>
    <property type="match status" value="1"/>
</dbReference>
<gene>
    <name evidence="2" type="ORF">HK099_005743</name>
</gene>
<name>A0AAD5TYE1_9FUNG</name>